<dbReference type="AlphaFoldDB" id="A0A6C2TZZ8"/>
<protein>
    <submittedName>
        <fullName evidence="2">Uncharacterized protein</fullName>
    </submittedName>
</protein>
<keyword evidence="1" id="KW-0812">Transmembrane</keyword>
<dbReference type="EMBL" id="CAAHFG010000001">
    <property type="protein sequence ID" value="VGO13242.1"/>
    <property type="molecule type" value="Genomic_DNA"/>
</dbReference>
<organism evidence="2 3">
    <name type="scientific">Pontiella desulfatans</name>
    <dbReference type="NCBI Taxonomy" id="2750659"/>
    <lineage>
        <taxon>Bacteria</taxon>
        <taxon>Pseudomonadati</taxon>
        <taxon>Kiritimatiellota</taxon>
        <taxon>Kiritimatiellia</taxon>
        <taxon>Kiritimatiellales</taxon>
        <taxon>Pontiellaceae</taxon>
        <taxon>Pontiella</taxon>
    </lineage>
</organism>
<evidence type="ECO:0000256" key="1">
    <source>
        <dbReference type="SAM" id="Phobius"/>
    </source>
</evidence>
<sequence length="287" mass="32237">MQPIPPDSFRETYGLTRGTKAMFIFGVVFFSVGLLASIALYFTPKLSDNSAPRWTWIACAACYALFVLFCAATSKMRNDHVDVTEEGITSHAAKGTTTLQWAEIAEVAESTQRGCLMLKANDGRKIRLEFQFENFGNLLDLVSLQLAAHGSNAKQGIYRKHIGFHIMHLLLLAFFGSLAAWSCMHGLYWGAAFLLFPLLSLKSAITEPLKVELHPNRIRISSLIKRRTIEMNTIRDIRLHPPLHGKGGLFIEISERGSDQTTKLFFFTGVFQLYQEARDHLELALPN</sequence>
<keyword evidence="3" id="KW-1185">Reference proteome</keyword>
<accession>A0A6C2TZZ8</accession>
<feature type="transmembrane region" description="Helical" evidence="1">
    <location>
        <begin position="162"/>
        <end position="181"/>
    </location>
</feature>
<keyword evidence="1" id="KW-1133">Transmembrane helix</keyword>
<evidence type="ECO:0000313" key="2">
    <source>
        <dbReference type="EMBL" id="VGO13242.1"/>
    </source>
</evidence>
<feature type="transmembrane region" description="Helical" evidence="1">
    <location>
        <begin position="54"/>
        <end position="72"/>
    </location>
</feature>
<keyword evidence="1" id="KW-0472">Membrane</keyword>
<dbReference type="Proteomes" id="UP000366872">
    <property type="component" value="Unassembled WGS sequence"/>
</dbReference>
<name>A0A6C2TZZ8_PONDE</name>
<evidence type="ECO:0000313" key="3">
    <source>
        <dbReference type="Proteomes" id="UP000366872"/>
    </source>
</evidence>
<gene>
    <name evidence="2" type="ORF">PDESU_01798</name>
</gene>
<dbReference type="RefSeq" id="WP_136078829.1">
    <property type="nucleotide sequence ID" value="NZ_CAAHFG010000001.1"/>
</dbReference>
<feature type="transmembrane region" description="Helical" evidence="1">
    <location>
        <begin position="21"/>
        <end position="42"/>
    </location>
</feature>
<proteinExistence type="predicted"/>
<reference evidence="2 3" key="1">
    <citation type="submission" date="2019-04" db="EMBL/GenBank/DDBJ databases">
        <authorList>
            <person name="Van Vliet M D."/>
        </authorList>
    </citation>
    <scope>NUCLEOTIDE SEQUENCE [LARGE SCALE GENOMIC DNA]</scope>
    <source>
        <strain evidence="2 3">F1</strain>
    </source>
</reference>